<accession>A0A4Z2FBA9</accession>
<dbReference type="AlphaFoldDB" id="A0A4Z2FBA9"/>
<gene>
    <name evidence="1" type="ORF">EYF80_051789</name>
</gene>
<proteinExistence type="predicted"/>
<dbReference type="Proteomes" id="UP000314294">
    <property type="component" value="Unassembled WGS sequence"/>
</dbReference>
<keyword evidence="2" id="KW-1185">Reference proteome</keyword>
<evidence type="ECO:0000313" key="1">
    <source>
        <dbReference type="EMBL" id="TNN38053.1"/>
    </source>
</evidence>
<evidence type="ECO:0000313" key="2">
    <source>
        <dbReference type="Proteomes" id="UP000314294"/>
    </source>
</evidence>
<sequence>MFVTVADSFFSELGAPGEHRPGSLRSHDNFHHTADYRRLKSRPSPPLSRAISEADTFGSGAPRCDDAQSVKGVHLLDADLAAPRAGPAPIII</sequence>
<protein>
    <submittedName>
        <fullName evidence="1">Uncharacterized protein</fullName>
    </submittedName>
</protein>
<reference evidence="1 2" key="1">
    <citation type="submission" date="2019-03" db="EMBL/GenBank/DDBJ databases">
        <title>First draft genome of Liparis tanakae, snailfish: a comprehensive survey of snailfish specific genes.</title>
        <authorList>
            <person name="Kim W."/>
            <person name="Song I."/>
            <person name="Jeong J.-H."/>
            <person name="Kim D."/>
            <person name="Kim S."/>
            <person name="Ryu S."/>
            <person name="Song J.Y."/>
            <person name="Lee S.K."/>
        </authorList>
    </citation>
    <scope>NUCLEOTIDE SEQUENCE [LARGE SCALE GENOMIC DNA]</scope>
    <source>
        <tissue evidence="1">Muscle</tissue>
    </source>
</reference>
<comment type="caution">
    <text evidence="1">The sequence shown here is derived from an EMBL/GenBank/DDBJ whole genome shotgun (WGS) entry which is preliminary data.</text>
</comment>
<dbReference type="EMBL" id="SRLO01001412">
    <property type="protein sequence ID" value="TNN38053.1"/>
    <property type="molecule type" value="Genomic_DNA"/>
</dbReference>
<name>A0A4Z2FBA9_9TELE</name>
<organism evidence="1 2">
    <name type="scientific">Liparis tanakae</name>
    <name type="common">Tanaka's snailfish</name>
    <dbReference type="NCBI Taxonomy" id="230148"/>
    <lineage>
        <taxon>Eukaryota</taxon>
        <taxon>Metazoa</taxon>
        <taxon>Chordata</taxon>
        <taxon>Craniata</taxon>
        <taxon>Vertebrata</taxon>
        <taxon>Euteleostomi</taxon>
        <taxon>Actinopterygii</taxon>
        <taxon>Neopterygii</taxon>
        <taxon>Teleostei</taxon>
        <taxon>Neoteleostei</taxon>
        <taxon>Acanthomorphata</taxon>
        <taxon>Eupercaria</taxon>
        <taxon>Perciformes</taxon>
        <taxon>Cottioidei</taxon>
        <taxon>Cottales</taxon>
        <taxon>Liparidae</taxon>
        <taxon>Liparis</taxon>
    </lineage>
</organism>